<keyword evidence="1" id="KW-1185">Reference proteome</keyword>
<evidence type="ECO:0000313" key="1">
    <source>
        <dbReference type="Proteomes" id="UP000095283"/>
    </source>
</evidence>
<name>A0A1I7W614_HETBA</name>
<accession>A0A1I7W614</accession>
<proteinExistence type="predicted"/>
<organism evidence="1 2">
    <name type="scientific">Heterorhabditis bacteriophora</name>
    <name type="common">Entomopathogenic nematode worm</name>
    <dbReference type="NCBI Taxonomy" id="37862"/>
    <lineage>
        <taxon>Eukaryota</taxon>
        <taxon>Metazoa</taxon>
        <taxon>Ecdysozoa</taxon>
        <taxon>Nematoda</taxon>
        <taxon>Chromadorea</taxon>
        <taxon>Rhabditida</taxon>
        <taxon>Rhabditina</taxon>
        <taxon>Rhabditomorpha</taxon>
        <taxon>Strongyloidea</taxon>
        <taxon>Heterorhabditidae</taxon>
        <taxon>Heterorhabditis</taxon>
    </lineage>
</organism>
<dbReference type="WBParaSite" id="Hba_00050">
    <property type="protein sequence ID" value="Hba_00050"/>
    <property type="gene ID" value="Hba_00050"/>
</dbReference>
<protein>
    <submittedName>
        <fullName evidence="2">Spindle and kinetochore-associated protein 1</fullName>
    </submittedName>
</protein>
<dbReference type="Proteomes" id="UP000095283">
    <property type="component" value="Unplaced"/>
</dbReference>
<evidence type="ECO:0000313" key="2">
    <source>
        <dbReference type="WBParaSite" id="Hba_00050"/>
    </source>
</evidence>
<dbReference type="AlphaFoldDB" id="A0A1I7W614"/>
<sequence length="172" mass="20241">MASKTTSAEPNTTSVLFEMKKFSNMVSEEFNKIHRKLEEIMLRQRTLEIRCTRSVHVEDMISSTSYFQLFSSNKLHIDDFQYTLMPAARVENIRKIRRNPRKFAFVLEKELYANDACEIELNVDDRKITADKVAFIQEVMRFSAHFVILVFLSTHVEKCRRFARKHSISAPE</sequence>
<reference evidence="2" key="1">
    <citation type="submission" date="2016-11" db="UniProtKB">
        <authorList>
            <consortium name="WormBaseParasite"/>
        </authorList>
    </citation>
    <scope>IDENTIFICATION</scope>
</reference>